<evidence type="ECO:0000256" key="1">
    <source>
        <dbReference type="SAM" id="Phobius"/>
    </source>
</evidence>
<keyword evidence="1" id="KW-0812">Transmembrane</keyword>
<dbReference type="Proteomes" id="UP000078302">
    <property type="component" value="Unassembled WGS sequence"/>
</dbReference>
<dbReference type="EMBL" id="LVXZ01000285">
    <property type="protein sequence ID" value="OAP87302.1"/>
    <property type="molecule type" value="Genomic_DNA"/>
</dbReference>
<gene>
    <name evidence="2" type="ORF">A4H96_14925</name>
</gene>
<keyword evidence="1" id="KW-0472">Membrane</keyword>
<sequence>MNTLTNGYRYKIISLAMFAALPTMIGTGLVQFYLQTGAHNVMTLNPSYFSNSYQSRNIGRGLPWSQEKAANLTGFGPRSHAWSLTVTPTYQNGGFSPC</sequence>
<dbReference type="RefSeq" id="WP_064220294.1">
    <property type="nucleotide sequence ID" value="NZ_LVXZ01000285.1"/>
</dbReference>
<proteinExistence type="predicted"/>
<keyword evidence="3" id="KW-1185">Reference proteome</keyword>
<accession>A0A179B6H0</accession>
<dbReference type="AlphaFoldDB" id="A0A179B6H0"/>
<evidence type="ECO:0000313" key="2">
    <source>
        <dbReference type="EMBL" id="OAP87302.1"/>
    </source>
</evidence>
<keyword evidence="1" id="KW-1133">Transmembrane helix</keyword>
<evidence type="ECO:0000313" key="3">
    <source>
        <dbReference type="Proteomes" id="UP000078302"/>
    </source>
</evidence>
<protein>
    <submittedName>
        <fullName evidence="2">Uncharacterized protein</fullName>
    </submittedName>
</protein>
<name>A0A179B6H0_ACIFR</name>
<comment type="caution">
    <text evidence="2">The sequence shown here is derived from an EMBL/GenBank/DDBJ whole genome shotgun (WGS) entry which is preliminary data.</text>
</comment>
<organism evidence="2 3">
    <name type="scientific">Acidithiobacillus ferrooxidans</name>
    <name type="common">Thiobacillus ferrooxidans</name>
    <dbReference type="NCBI Taxonomy" id="920"/>
    <lineage>
        <taxon>Bacteria</taxon>
        <taxon>Pseudomonadati</taxon>
        <taxon>Pseudomonadota</taxon>
        <taxon>Acidithiobacillia</taxon>
        <taxon>Acidithiobacillales</taxon>
        <taxon>Acidithiobacillaceae</taxon>
        <taxon>Acidithiobacillus</taxon>
    </lineage>
</organism>
<feature type="transmembrane region" description="Helical" evidence="1">
    <location>
        <begin position="12"/>
        <end position="34"/>
    </location>
</feature>
<reference evidence="2 3" key="1">
    <citation type="submission" date="2016-04" db="EMBL/GenBank/DDBJ databases">
        <title>Acidithiobacillus ferrooxidans genome sequencing and assembly.</title>
        <authorList>
            <person name="Zhou Z."/>
        </authorList>
    </citation>
    <scope>NUCLEOTIDE SEQUENCE [LARGE SCALE GENOMIC DNA]</scope>
    <source>
        <strain evidence="2 3">BY0502</strain>
    </source>
</reference>